<comment type="caution">
    <text evidence="4">The sequence shown here is derived from an EMBL/GenBank/DDBJ whole genome shotgun (WGS) entry which is preliminary data.</text>
</comment>
<dbReference type="PRINTS" id="PR01415">
    <property type="entry name" value="ANKYRIN"/>
</dbReference>
<dbReference type="InterPro" id="IPR036770">
    <property type="entry name" value="Ankyrin_rpt-contain_sf"/>
</dbReference>
<protein>
    <submittedName>
        <fullName evidence="4">Ankyrin repeat domain-containing protein</fullName>
    </submittedName>
</protein>
<dbReference type="Pfam" id="PF12796">
    <property type="entry name" value="Ank_2"/>
    <property type="match status" value="1"/>
</dbReference>
<feature type="repeat" description="ANK" evidence="3">
    <location>
        <begin position="36"/>
        <end position="68"/>
    </location>
</feature>
<dbReference type="PROSITE" id="PS50088">
    <property type="entry name" value="ANK_REPEAT"/>
    <property type="match status" value="3"/>
</dbReference>
<gene>
    <name evidence="4" type="ORF">K8I29_11825</name>
</gene>
<sequence>MKNTSSLLLESAGRGDLEEVKSLLMAGADVNCRDQVGWTPLIKAAWMGHLSIVQHLLDHGAEIDQQNDFGYTALMSAVSSGHRVIIQYLLERGAGVSLKDKYGKTVIDYLFEYWKDSPKREEILRLFRESRPEELMEWHLDNGTKLKR</sequence>
<evidence type="ECO:0000313" key="5">
    <source>
        <dbReference type="Proteomes" id="UP000705867"/>
    </source>
</evidence>
<keyword evidence="1" id="KW-0677">Repeat</keyword>
<dbReference type="PROSITE" id="PS50297">
    <property type="entry name" value="ANK_REP_REGION"/>
    <property type="match status" value="2"/>
</dbReference>
<dbReference type="PANTHER" id="PTHR24171">
    <property type="entry name" value="ANKYRIN REPEAT DOMAIN-CONTAINING PROTEIN 39-RELATED"/>
    <property type="match status" value="1"/>
</dbReference>
<dbReference type="PANTHER" id="PTHR24171:SF8">
    <property type="entry name" value="BRCA1-ASSOCIATED RING DOMAIN PROTEIN 1"/>
    <property type="match status" value="1"/>
</dbReference>
<evidence type="ECO:0000256" key="2">
    <source>
        <dbReference type="ARBA" id="ARBA00023043"/>
    </source>
</evidence>
<keyword evidence="2 3" id="KW-0040">ANK repeat</keyword>
<dbReference type="EMBL" id="JAIOIV010000095">
    <property type="protein sequence ID" value="MBZ0156881.1"/>
    <property type="molecule type" value="Genomic_DNA"/>
</dbReference>
<reference evidence="4" key="1">
    <citation type="journal article" date="2021" name="bioRxiv">
        <title>Unraveling nitrogen, sulfur and carbon metabolic pathways and microbial community transcriptional responses to substrate deprivation and toxicity stresses in a bioreactor mimicking anoxic brackish coastal sediment conditions.</title>
        <authorList>
            <person name="Martins P.D."/>
            <person name="Echeveste M.J."/>
            <person name="Arshad A."/>
            <person name="Kurth J."/>
            <person name="Ouboter H."/>
            <person name="Jetten M.S.M."/>
            <person name="Welte C.U."/>
        </authorList>
    </citation>
    <scope>NUCLEOTIDE SEQUENCE</scope>
    <source>
        <strain evidence="4">MAG_39</strain>
    </source>
</reference>
<evidence type="ECO:0000256" key="1">
    <source>
        <dbReference type="ARBA" id="ARBA00022737"/>
    </source>
</evidence>
<dbReference type="SUPFAM" id="SSF48403">
    <property type="entry name" value="Ankyrin repeat"/>
    <property type="match status" value="1"/>
</dbReference>
<feature type="repeat" description="ANK" evidence="3">
    <location>
        <begin position="3"/>
        <end position="35"/>
    </location>
</feature>
<dbReference type="Gene3D" id="1.25.40.20">
    <property type="entry name" value="Ankyrin repeat-containing domain"/>
    <property type="match status" value="1"/>
</dbReference>
<reference evidence="4" key="2">
    <citation type="submission" date="2021-08" db="EMBL/GenBank/DDBJ databases">
        <authorList>
            <person name="Dalcin Martins P."/>
        </authorList>
    </citation>
    <scope>NUCLEOTIDE SEQUENCE</scope>
    <source>
        <strain evidence="4">MAG_39</strain>
    </source>
</reference>
<name>A0A953J5Z6_9BACT</name>
<feature type="repeat" description="ANK" evidence="3">
    <location>
        <begin position="69"/>
        <end position="101"/>
    </location>
</feature>
<dbReference type="SMART" id="SM00248">
    <property type="entry name" value="ANK"/>
    <property type="match status" value="3"/>
</dbReference>
<accession>A0A953J5Z6</accession>
<organism evidence="4 5">
    <name type="scientific">Candidatus Nitrobium versatile</name>
    <dbReference type="NCBI Taxonomy" id="2884831"/>
    <lineage>
        <taxon>Bacteria</taxon>
        <taxon>Pseudomonadati</taxon>
        <taxon>Nitrospirota</taxon>
        <taxon>Nitrospiria</taxon>
        <taxon>Nitrospirales</taxon>
        <taxon>Nitrospiraceae</taxon>
        <taxon>Candidatus Nitrobium</taxon>
    </lineage>
</organism>
<dbReference type="Proteomes" id="UP000705867">
    <property type="component" value="Unassembled WGS sequence"/>
</dbReference>
<proteinExistence type="predicted"/>
<dbReference type="GO" id="GO:0004842">
    <property type="term" value="F:ubiquitin-protein transferase activity"/>
    <property type="evidence" value="ECO:0007669"/>
    <property type="project" value="TreeGrafter"/>
</dbReference>
<evidence type="ECO:0000313" key="4">
    <source>
        <dbReference type="EMBL" id="MBZ0156881.1"/>
    </source>
</evidence>
<dbReference type="AlphaFoldDB" id="A0A953J5Z6"/>
<dbReference type="GO" id="GO:0085020">
    <property type="term" value="P:protein K6-linked ubiquitination"/>
    <property type="evidence" value="ECO:0007669"/>
    <property type="project" value="TreeGrafter"/>
</dbReference>
<dbReference type="InterPro" id="IPR002110">
    <property type="entry name" value="Ankyrin_rpt"/>
</dbReference>
<evidence type="ECO:0000256" key="3">
    <source>
        <dbReference type="PROSITE-ProRule" id="PRU00023"/>
    </source>
</evidence>